<keyword evidence="7" id="KW-1185">Reference proteome</keyword>
<proteinExistence type="inferred from homology"/>
<keyword evidence="3 4" id="KW-0413">Isomerase</keyword>
<dbReference type="EMBL" id="JAWCUA010000009">
    <property type="protein sequence ID" value="MDU0113651.1"/>
    <property type="molecule type" value="Genomic_DNA"/>
</dbReference>
<protein>
    <recommendedName>
        <fullName evidence="4">Peptidyl-prolyl cis-trans isomerase</fullName>
        <shortName evidence="4">PPIase</shortName>
        <ecNumber evidence="4">5.2.1.8</ecNumber>
    </recommendedName>
</protein>
<dbReference type="Proteomes" id="UP001257914">
    <property type="component" value="Unassembled WGS sequence"/>
</dbReference>
<name>A0ABU3R1V1_9GAMM</name>
<comment type="similarity">
    <text evidence="1 4">Belongs to the cyclophilin-type PPIase family.</text>
</comment>
<evidence type="ECO:0000256" key="1">
    <source>
        <dbReference type="ARBA" id="ARBA00007365"/>
    </source>
</evidence>
<accession>A0ABU3R1V1</accession>
<dbReference type="Gene3D" id="2.40.100.10">
    <property type="entry name" value="Cyclophilin-like"/>
    <property type="match status" value="1"/>
</dbReference>
<dbReference type="PROSITE" id="PS51257">
    <property type="entry name" value="PROKAR_LIPOPROTEIN"/>
    <property type="match status" value="1"/>
</dbReference>
<keyword evidence="4" id="KW-0732">Signal</keyword>
<evidence type="ECO:0000259" key="5">
    <source>
        <dbReference type="PROSITE" id="PS50072"/>
    </source>
</evidence>
<feature type="chain" id="PRO_5044993585" description="Peptidyl-prolyl cis-trans isomerase" evidence="4">
    <location>
        <begin position="22"/>
        <end position="218"/>
    </location>
</feature>
<dbReference type="SUPFAM" id="SSF50891">
    <property type="entry name" value="Cyclophilin-like"/>
    <property type="match status" value="1"/>
</dbReference>
<dbReference type="GO" id="GO:0003755">
    <property type="term" value="F:peptidyl-prolyl cis-trans isomerase activity"/>
    <property type="evidence" value="ECO:0007669"/>
    <property type="project" value="UniProtKB-EC"/>
</dbReference>
<dbReference type="InterPro" id="IPR002130">
    <property type="entry name" value="Cyclophilin-type_PPIase_dom"/>
</dbReference>
<comment type="caution">
    <text evidence="6">The sequence shown here is derived from an EMBL/GenBank/DDBJ whole genome shotgun (WGS) entry which is preliminary data.</text>
</comment>
<dbReference type="InterPro" id="IPR044665">
    <property type="entry name" value="E_coli_cyclophilin_A-like"/>
</dbReference>
<keyword evidence="2 4" id="KW-0697">Rotamase</keyword>
<evidence type="ECO:0000256" key="3">
    <source>
        <dbReference type="ARBA" id="ARBA00023235"/>
    </source>
</evidence>
<comment type="function">
    <text evidence="4">PPIases accelerate the folding of proteins. It catalyzes the cis-trans isomerization of proline imidic peptide bonds in oligopeptides.</text>
</comment>
<organism evidence="6 7">
    <name type="scientific">Psychrosphaera aquimarina</name>
    <dbReference type="NCBI Taxonomy" id="2044854"/>
    <lineage>
        <taxon>Bacteria</taxon>
        <taxon>Pseudomonadati</taxon>
        <taxon>Pseudomonadota</taxon>
        <taxon>Gammaproteobacteria</taxon>
        <taxon>Alteromonadales</taxon>
        <taxon>Pseudoalteromonadaceae</taxon>
        <taxon>Psychrosphaera</taxon>
    </lineage>
</organism>
<evidence type="ECO:0000313" key="6">
    <source>
        <dbReference type="EMBL" id="MDU0113651.1"/>
    </source>
</evidence>
<sequence length="218" mass="23650">MKSFIKSSLVITLLTLLSACSDDNDADEVLNYPVLDNDSNVPFDLSRGEYACYEMVTSLGNVELALDERYAPATSLNFKNYVETSFYDGLIFHRVIPNFMIQGGGLEPGLIKKSTQLPIEIESKNGLKNYRGRIAMARTAAPNSATSQFFINTVNNSFLDYGNASDGYGYTVFGAVIAGMDVVDAIESVPTETVSPYADVPVTDVTIDTITAMDCPAS</sequence>
<comment type="catalytic activity">
    <reaction evidence="4">
        <text>[protein]-peptidylproline (omega=180) = [protein]-peptidylproline (omega=0)</text>
        <dbReference type="Rhea" id="RHEA:16237"/>
        <dbReference type="Rhea" id="RHEA-COMP:10747"/>
        <dbReference type="Rhea" id="RHEA-COMP:10748"/>
        <dbReference type="ChEBI" id="CHEBI:83833"/>
        <dbReference type="ChEBI" id="CHEBI:83834"/>
        <dbReference type="EC" id="5.2.1.8"/>
    </reaction>
</comment>
<dbReference type="EC" id="5.2.1.8" evidence="4"/>
<dbReference type="PANTHER" id="PTHR43246">
    <property type="entry name" value="PEPTIDYL-PROLYL CIS-TRANS ISOMERASE CYP38, CHLOROPLASTIC"/>
    <property type="match status" value="1"/>
</dbReference>
<evidence type="ECO:0000256" key="4">
    <source>
        <dbReference type="RuleBase" id="RU363019"/>
    </source>
</evidence>
<dbReference type="RefSeq" id="WP_315947276.1">
    <property type="nucleotide sequence ID" value="NZ_JAWCUA010000009.1"/>
</dbReference>
<dbReference type="PRINTS" id="PR00153">
    <property type="entry name" value="CSAPPISMRASE"/>
</dbReference>
<dbReference type="PROSITE" id="PS50072">
    <property type="entry name" value="CSA_PPIASE_2"/>
    <property type="match status" value="1"/>
</dbReference>
<feature type="signal peptide" evidence="4">
    <location>
        <begin position="1"/>
        <end position="21"/>
    </location>
</feature>
<dbReference type="PROSITE" id="PS00170">
    <property type="entry name" value="CSA_PPIASE_1"/>
    <property type="match status" value="1"/>
</dbReference>
<evidence type="ECO:0000313" key="7">
    <source>
        <dbReference type="Proteomes" id="UP001257914"/>
    </source>
</evidence>
<dbReference type="InterPro" id="IPR029000">
    <property type="entry name" value="Cyclophilin-like_dom_sf"/>
</dbReference>
<dbReference type="InterPro" id="IPR020892">
    <property type="entry name" value="Cyclophilin-type_PPIase_CS"/>
</dbReference>
<feature type="domain" description="PPIase cyclophilin-type" evidence="5">
    <location>
        <begin position="57"/>
        <end position="212"/>
    </location>
</feature>
<gene>
    <name evidence="6" type="ORF">RT723_11705</name>
</gene>
<evidence type="ECO:0000256" key="2">
    <source>
        <dbReference type="ARBA" id="ARBA00023110"/>
    </source>
</evidence>
<reference evidence="6 7" key="1">
    <citation type="submission" date="2023-10" db="EMBL/GenBank/DDBJ databases">
        <title>Psychrosphaera aquimaarina strain SW33 isolated from seawater.</title>
        <authorList>
            <person name="Bayburt H."/>
            <person name="Kim J.M."/>
            <person name="Choi B.J."/>
            <person name="Jeon C.O."/>
        </authorList>
    </citation>
    <scope>NUCLEOTIDE SEQUENCE [LARGE SCALE GENOMIC DNA]</scope>
    <source>
        <strain evidence="6 7">KCTC 52743</strain>
    </source>
</reference>
<dbReference type="Pfam" id="PF00160">
    <property type="entry name" value="Pro_isomerase"/>
    <property type="match status" value="1"/>
</dbReference>